<evidence type="ECO:0000313" key="4">
    <source>
        <dbReference type="EMBL" id="TFY53263.1"/>
    </source>
</evidence>
<dbReference type="GO" id="GO:0016491">
    <property type="term" value="F:oxidoreductase activity"/>
    <property type="evidence" value="ECO:0007669"/>
    <property type="project" value="UniProtKB-KW"/>
</dbReference>
<evidence type="ECO:0000256" key="2">
    <source>
        <dbReference type="ARBA" id="ARBA00022857"/>
    </source>
</evidence>
<dbReference type="InterPro" id="IPR002347">
    <property type="entry name" value="SDR_fam"/>
</dbReference>
<proteinExistence type="inferred from homology"/>
<protein>
    <recommendedName>
        <fullName evidence="6">NAD(P)-binding protein</fullName>
    </recommendedName>
</protein>
<dbReference type="PANTHER" id="PTHR24320:SF236">
    <property type="entry name" value="SHORT-CHAIN DEHYDROGENASE-RELATED"/>
    <property type="match status" value="1"/>
</dbReference>
<keyword evidence="2" id="KW-0521">NADP</keyword>
<dbReference type="SUPFAM" id="SSF51735">
    <property type="entry name" value="NAD(P)-binding Rossmann-fold domains"/>
    <property type="match status" value="1"/>
</dbReference>
<comment type="caution">
    <text evidence="4">The sequence shown here is derived from an EMBL/GenBank/DDBJ whole genome shotgun (WGS) entry which is preliminary data.</text>
</comment>
<dbReference type="Proteomes" id="UP000298390">
    <property type="component" value="Unassembled WGS sequence"/>
</dbReference>
<dbReference type="Pfam" id="PF00106">
    <property type="entry name" value="adh_short"/>
    <property type="match status" value="1"/>
</dbReference>
<comment type="similarity">
    <text evidence="1">Belongs to the short-chain dehydrogenases/reductases (SDR) family.</text>
</comment>
<evidence type="ECO:0000313" key="5">
    <source>
        <dbReference type="Proteomes" id="UP000298390"/>
    </source>
</evidence>
<gene>
    <name evidence="4" type="ORF">EVJ58_g9546</name>
</gene>
<reference evidence="4 5" key="1">
    <citation type="submission" date="2019-01" db="EMBL/GenBank/DDBJ databases">
        <title>Genome sequencing of the rare red list fungi Fomitopsis rosea.</title>
        <authorList>
            <person name="Buettner E."/>
            <person name="Kellner H."/>
        </authorList>
    </citation>
    <scope>NUCLEOTIDE SEQUENCE [LARGE SCALE GENOMIC DNA]</scope>
    <source>
        <strain evidence="4 5">DSM 105464</strain>
    </source>
</reference>
<dbReference type="AlphaFoldDB" id="A0A4Y9XV11"/>
<dbReference type="STRING" id="34475.A0A4Y9XV11"/>
<evidence type="ECO:0000256" key="3">
    <source>
        <dbReference type="ARBA" id="ARBA00023002"/>
    </source>
</evidence>
<dbReference type="PANTHER" id="PTHR24320">
    <property type="entry name" value="RETINOL DEHYDROGENASE"/>
    <property type="match status" value="1"/>
</dbReference>
<accession>A0A4Y9XV11</accession>
<dbReference type="Gene3D" id="3.40.50.720">
    <property type="entry name" value="NAD(P)-binding Rossmann-like Domain"/>
    <property type="match status" value="1"/>
</dbReference>
<dbReference type="InterPro" id="IPR036291">
    <property type="entry name" value="NAD(P)-bd_dom_sf"/>
</dbReference>
<evidence type="ECO:0000256" key="1">
    <source>
        <dbReference type="ARBA" id="ARBA00006484"/>
    </source>
</evidence>
<name>A0A4Y9XV11_9APHY</name>
<dbReference type="EMBL" id="SEKV01000848">
    <property type="protein sequence ID" value="TFY53263.1"/>
    <property type="molecule type" value="Genomic_DNA"/>
</dbReference>
<evidence type="ECO:0008006" key="6">
    <source>
        <dbReference type="Google" id="ProtNLM"/>
    </source>
</evidence>
<organism evidence="4 5">
    <name type="scientific">Rhodofomes roseus</name>
    <dbReference type="NCBI Taxonomy" id="34475"/>
    <lineage>
        <taxon>Eukaryota</taxon>
        <taxon>Fungi</taxon>
        <taxon>Dikarya</taxon>
        <taxon>Basidiomycota</taxon>
        <taxon>Agaricomycotina</taxon>
        <taxon>Agaricomycetes</taxon>
        <taxon>Polyporales</taxon>
        <taxon>Rhodofomes</taxon>
    </lineage>
</organism>
<sequence>MVHAIGAVLTTSTLSAGDNVGIGQETIRVLLQHNAKVYMASRSKEKAEEAIEELKKQAGKEAIFLELDLLSFSSIRKAAEEFMSTENELHVLFNNACVGLRLARMPGTHMDDLEFMTNVISPFFFTKLLKLRPNATINGSYNNKLLKPVLQAGRETHPDHHCSIIMVSSSGAYMGTLNLDTFKDGPTRRKMSTTNLYFQTKFANMVIARQYAKRYADQGFISVALNPGNIDTPLHRYTPSWQRAVTRFVLQPVEKGALTQLWASTMPEAVNHNGGFLIPWARVGRCRPEAYDDASREQLYDWLEEQVNLKDK</sequence>
<keyword evidence="3" id="KW-0560">Oxidoreductase</keyword>